<dbReference type="Pfam" id="PF00078">
    <property type="entry name" value="RVT_1"/>
    <property type="match status" value="1"/>
</dbReference>
<dbReference type="SUPFAM" id="SSF56672">
    <property type="entry name" value="DNA/RNA polymerases"/>
    <property type="match status" value="1"/>
</dbReference>
<sequence length="201" mass="21674">MSPLLTLLLESVSKLILKSNSSSCHLDPAPTPLLKLCHSAISAPISHFINASLTSASLPLPLKTAAVTPVLKKPNLDPSVLSNYRPISNLPFISKLLESTVAAQLQSFLVDNNLFDPFQSGFRPLYSTETALVKVVNDLLLSSDSGSLSILLLLDLSSAFDTVSHDLLISRLSDLGISGTALSWFSSYLSGRQFYIPVKDF</sequence>
<dbReference type="Proteomes" id="UP000830375">
    <property type="component" value="Unassembled WGS sequence"/>
</dbReference>
<evidence type="ECO:0000259" key="1">
    <source>
        <dbReference type="PROSITE" id="PS50878"/>
    </source>
</evidence>
<dbReference type="PANTHER" id="PTHR33332">
    <property type="entry name" value="REVERSE TRANSCRIPTASE DOMAIN-CONTAINING PROTEIN"/>
    <property type="match status" value="1"/>
</dbReference>
<organism evidence="2 3">
    <name type="scientific">Labeo rohita</name>
    <name type="common">Indian major carp</name>
    <name type="synonym">Cyprinus rohita</name>
    <dbReference type="NCBI Taxonomy" id="84645"/>
    <lineage>
        <taxon>Eukaryota</taxon>
        <taxon>Metazoa</taxon>
        <taxon>Chordata</taxon>
        <taxon>Craniata</taxon>
        <taxon>Vertebrata</taxon>
        <taxon>Euteleostomi</taxon>
        <taxon>Actinopterygii</taxon>
        <taxon>Neopterygii</taxon>
        <taxon>Teleostei</taxon>
        <taxon>Ostariophysi</taxon>
        <taxon>Cypriniformes</taxon>
        <taxon>Cyprinidae</taxon>
        <taxon>Labeoninae</taxon>
        <taxon>Labeonini</taxon>
        <taxon>Labeo</taxon>
    </lineage>
</organism>
<comment type="caution">
    <text evidence="2">The sequence shown here is derived from an EMBL/GenBank/DDBJ whole genome shotgun (WGS) entry which is preliminary data.</text>
</comment>
<name>A0ABQ8N281_LABRO</name>
<dbReference type="PROSITE" id="PS50878">
    <property type="entry name" value="RT_POL"/>
    <property type="match status" value="1"/>
</dbReference>
<dbReference type="InterPro" id="IPR000477">
    <property type="entry name" value="RT_dom"/>
</dbReference>
<gene>
    <name evidence="2" type="ORF">H4Q32_005609</name>
</gene>
<accession>A0ABQ8N281</accession>
<protein>
    <recommendedName>
        <fullName evidence="1">Reverse transcriptase domain-containing protein</fullName>
    </recommendedName>
</protein>
<keyword evidence="3" id="KW-1185">Reference proteome</keyword>
<evidence type="ECO:0000313" key="3">
    <source>
        <dbReference type="Proteomes" id="UP000830375"/>
    </source>
</evidence>
<dbReference type="EMBL" id="JACTAM010000001">
    <property type="protein sequence ID" value="KAI2668802.1"/>
    <property type="molecule type" value="Genomic_DNA"/>
</dbReference>
<evidence type="ECO:0000313" key="2">
    <source>
        <dbReference type="EMBL" id="KAI2668802.1"/>
    </source>
</evidence>
<dbReference type="InterPro" id="IPR043502">
    <property type="entry name" value="DNA/RNA_pol_sf"/>
</dbReference>
<proteinExistence type="predicted"/>
<feature type="domain" description="Reverse transcriptase" evidence="1">
    <location>
        <begin position="51"/>
        <end position="201"/>
    </location>
</feature>
<reference evidence="2 3" key="1">
    <citation type="submission" date="2022-01" db="EMBL/GenBank/DDBJ databases">
        <title>A high-quality chromosome-level genome assembly of rohu carp, Labeo rohita.</title>
        <authorList>
            <person name="Arick M.A. II"/>
            <person name="Hsu C.-Y."/>
            <person name="Magbanua Z."/>
            <person name="Pechanova O."/>
            <person name="Grover C."/>
            <person name="Miller E."/>
            <person name="Thrash A."/>
            <person name="Ezzel L."/>
            <person name="Alam S."/>
            <person name="Benzie J."/>
            <person name="Hamilton M."/>
            <person name="Karsi A."/>
            <person name="Lawrence M.L."/>
            <person name="Peterson D.G."/>
        </authorList>
    </citation>
    <scope>NUCLEOTIDE SEQUENCE [LARGE SCALE GENOMIC DNA]</scope>
    <source>
        <strain evidence="3">BAU-BD-2019</strain>
        <tissue evidence="2">Blood</tissue>
    </source>
</reference>